<reference evidence="2" key="1">
    <citation type="submission" date="2015-03" db="EMBL/GenBank/DDBJ databases">
        <authorList>
            <consortium name="Pathogen Informatics"/>
            <person name="Murphy D."/>
        </authorList>
    </citation>
    <scope>NUCLEOTIDE SEQUENCE [LARGE SCALE GENOMIC DNA]</scope>
    <source>
        <strain evidence="2">IP6945</strain>
    </source>
</reference>
<dbReference type="EMBL" id="CQAW01000001">
    <property type="protein sequence ID" value="CNG96239.1"/>
    <property type="molecule type" value="Genomic_DNA"/>
</dbReference>
<keyword evidence="2" id="KW-1185">Reference proteome</keyword>
<organism evidence="1 2">
    <name type="scientific">Yersinia thracica</name>
    <dbReference type="NCBI Taxonomy" id="2890319"/>
    <lineage>
        <taxon>Bacteria</taxon>
        <taxon>Pseudomonadati</taxon>
        <taxon>Pseudomonadota</taxon>
        <taxon>Gammaproteobacteria</taxon>
        <taxon>Enterobacterales</taxon>
        <taxon>Yersiniaceae</taxon>
        <taxon>Yersinia</taxon>
    </lineage>
</organism>
<protein>
    <submittedName>
        <fullName evidence="1">Uncharacterized protein</fullName>
    </submittedName>
</protein>
<sequence>MSRRITVATILFYSVGMGGSEFAGKAFVND</sequence>
<name>A0A0T9NBB0_9GAMM</name>
<gene>
    <name evidence="1" type="ORF">ERS008472_00082</name>
</gene>
<dbReference type="Proteomes" id="UP000041882">
    <property type="component" value="Unassembled WGS sequence"/>
</dbReference>
<proteinExistence type="predicted"/>
<evidence type="ECO:0000313" key="1">
    <source>
        <dbReference type="EMBL" id="CNG96239.1"/>
    </source>
</evidence>
<dbReference type="AlphaFoldDB" id="A0A0T9NBB0"/>
<evidence type="ECO:0000313" key="2">
    <source>
        <dbReference type="Proteomes" id="UP000041882"/>
    </source>
</evidence>
<accession>A0A0T9NBB0</accession>